<keyword evidence="8" id="KW-1185">Reference proteome</keyword>
<dbReference type="Pfam" id="PF00128">
    <property type="entry name" value="Alpha-amylase"/>
    <property type="match status" value="1"/>
</dbReference>
<keyword evidence="3" id="KW-0963">Cytoplasm</keyword>
<reference evidence="7 8" key="1">
    <citation type="journal article" date="2016" name="Int. J. Syst. Evol. Microbiol.">
        <title>Oceanobacillus halophilus sp. nov., a novel moderately halophilic bacterium from a hypersaline lake.</title>
        <authorList>
            <person name="Amoozegar M.A."/>
            <person name="Bagheri M."/>
            <person name="Makhdoumi A."/>
            <person name="Nikou M.M."/>
            <person name="Fazeli S.A.S."/>
            <person name="Schumann P."/>
            <person name="Sproer C."/>
            <person name="Sanchez-Porro C."/>
            <person name="Ventosa A."/>
        </authorList>
    </citation>
    <scope>NUCLEOTIDE SEQUENCE [LARGE SCALE GENOMIC DNA]</scope>
    <source>
        <strain evidence="7 8">DSM 23996</strain>
    </source>
</reference>
<sequence>MQKKWWKEAVAYQIYPRSFMDSNGDGIGDIQGIISKLDYIKNLGIDVIWVSPIYQSPNDDNGYDISDYQDIMEEFGTMDDFDQLLKEVHRRDMKLIMDLVINHTSDEHPWFIESRKSKDNAYRDYYIWRPSKNGKEPNNWESIFGGSAWKYDETTDEYFMHLFSSKQPDLNWENPDVRRELYNMVNWWLDKGIDGFRVDAISHIKKIPGLPDLPNPENLDYVPSFKGHMNRDGIQEFLQELKENTFSKYDIMTVGEANGVQANQADNWVGEKNGKFNMIFQFEHLNLWGKDTDTGIDIHKLKEILSKWQTALDGSGWNALFLENHDQPRSVSTWGDDGKYRVESAKSLATMYFLMQGTPFIYQGQEIGMTNVQFESIDDYNDVEIKNLYRNKREKGVPVEEIMEIIWNTGRDNSRTPMQWNDKENAGFTTGRPWLKVNPNYKEINVEKELQDEDSIYHYYKKLIQIRKENAALVYGTYDLILENHNQVYAYTRTLDDQQVLIMANLFEEDSDFNLPASLKDSEKELLLSNYDNDFDELSLRPYEARVYLIK</sequence>
<accession>A0A495A792</accession>
<name>A0A495A792_9BACI</name>
<dbReference type="GO" id="GO:0004556">
    <property type="term" value="F:alpha-amylase activity"/>
    <property type="evidence" value="ECO:0007669"/>
    <property type="project" value="TreeGrafter"/>
</dbReference>
<evidence type="ECO:0000256" key="5">
    <source>
        <dbReference type="ARBA" id="ARBA00023295"/>
    </source>
</evidence>
<dbReference type="FunFam" id="3.20.20.80:FF:000064">
    <property type="entry name" value="Oligo-1,6-glucosidase"/>
    <property type="match status" value="1"/>
</dbReference>
<dbReference type="CDD" id="cd11333">
    <property type="entry name" value="AmyAc_SI_OligoGlu_DGase"/>
    <property type="match status" value="1"/>
</dbReference>
<dbReference type="InterPro" id="IPR006047">
    <property type="entry name" value="GH13_cat_dom"/>
</dbReference>
<evidence type="ECO:0000313" key="7">
    <source>
        <dbReference type="EMBL" id="RKQ35609.1"/>
    </source>
</evidence>
<dbReference type="InterPro" id="IPR056300">
    <property type="entry name" value="SusG-like_C"/>
</dbReference>
<dbReference type="NCBIfam" id="NF008183">
    <property type="entry name" value="PRK10933.1"/>
    <property type="match status" value="1"/>
</dbReference>
<dbReference type="SMART" id="SM00642">
    <property type="entry name" value="Aamy"/>
    <property type="match status" value="1"/>
</dbReference>
<keyword evidence="4" id="KW-0378">Hydrolase</keyword>
<dbReference type="InterPro" id="IPR017853">
    <property type="entry name" value="GH"/>
</dbReference>
<evidence type="ECO:0000313" key="8">
    <source>
        <dbReference type="Proteomes" id="UP000269301"/>
    </source>
</evidence>
<dbReference type="PANTHER" id="PTHR10357">
    <property type="entry name" value="ALPHA-AMYLASE FAMILY MEMBER"/>
    <property type="match status" value="1"/>
</dbReference>
<dbReference type="Gene3D" id="3.90.400.10">
    <property type="entry name" value="Oligo-1,6-glucosidase, Domain 2"/>
    <property type="match status" value="1"/>
</dbReference>
<dbReference type="GO" id="GO:0005737">
    <property type="term" value="C:cytoplasm"/>
    <property type="evidence" value="ECO:0007669"/>
    <property type="project" value="UniProtKB-SubCell"/>
</dbReference>
<dbReference type="Gene3D" id="3.20.20.80">
    <property type="entry name" value="Glycosidases"/>
    <property type="match status" value="1"/>
</dbReference>
<organism evidence="7 8">
    <name type="scientific">Oceanobacillus halophilus</name>
    <dbReference type="NCBI Taxonomy" id="930130"/>
    <lineage>
        <taxon>Bacteria</taxon>
        <taxon>Bacillati</taxon>
        <taxon>Bacillota</taxon>
        <taxon>Bacilli</taxon>
        <taxon>Bacillales</taxon>
        <taxon>Bacillaceae</taxon>
        <taxon>Oceanobacillus</taxon>
    </lineage>
</organism>
<dbReference type="FunFam" id="2.60.40.1180:FF:000007">
    <property type="entry name" value="Sucrose isomerase"/>
    <property type="match status" value="1"/>
</dbReference>
<dbReference type="SUPFAM" id="SSF51445">
    <property type="entry name" value="(Trans)glycosidases"/>
    <property type="match status" value="1"/>
</dbReference>
<dbReference type="PANTHER" id="PTHR10357:SF178">
    <property type="entry name" value="OLIGO-1,6-GLUCOSIDASE 3-RELATED"/>
    <property type="match status" value="1"/>
</dbReference>
<dbReference type="EMBL" id="RBZP01000002">
    <property type="protein sequence ID" value="RKQ35609.1"/>
    <property type="molecule type" value="Genomic_DNA"/>
</dbReference>
<dbReference type="InterPro" id="IPR045857">
    <property type="entry name" value="O16G_dom_2"/>
</dbReference>
<comment type="similarity">
    <text evidence="2">Belongs to the glycosyl hydrolase 13 family.</text>
</comment>
<dbReference type="FunFam" id="3.90.400.10:FF:000002">
    <property type="entry name" value="Sucrose isomerase"/>
    <property type="match status" value="1"/>
</dbReference>
<dbReference type="FunFam" id="3.20.20.80:FF:000014">
    <property type="entry name" value="Alpha,alpha-phosphotrehalase"/>
    <property type="match status" value="1"/>
</dbReference>
<gene>
    <name evidence="7" type="ORF">D8M06_04890</name>
</gene>
<dbReference type="Pfam" id="PF23915">
    <property type="entry name" value="SusG_C"/>
    <property type="match status" value="1"/>
</dbReference>
<dbReference type="InterPro" id="IPR013780">
    <property type="entry name" value="Glyco_hydro_b"/>
</dbReference>
<dbReference type="GO" id="GO:0009313">
    <property type="term" value="P:oligosaccharide catabolic process"/>
    <property type="evidence" value="ECO:0007669"/>
    <property type="project" value="TreeGrafter"/>
</dbReference>
<comment type="caution">
    <text evidence="7">The sequence shown here is derived from an EMBL/GenBank/DDBJ whole genome shotgun (WGS) entry which is preliminary data.</text>
</comment>
<evidence type="ECO:0000256" key="2">
    <source>
        <dbReference type="ARBA" id="ARBA00008061"/>
    </source>
</evidence>
<feature type="domain" description="Glycosyl hydrolase family 13 catalytic" evidence="6">
    <location>
        <begin position="13"/>
        <end position="415"/>
    </location>
</feature>
<evidence type="ECO:0000256" key="1">
    <source>
        <dbReference type="ARBA" id="ARBA00004496"/>
    </source>
</evidence>
<dbReference type="AlphaFoldDB" id="A0A495A792"/>
<dbReference type="OrthoDB" id="9805159at2"/>
<evidence type="ECO:0000256" key="4">
    <source>
        <dbReference type="ARBA" id="ARBA00022801"/>
    </source>
</evidence>
<keyword evidence="5" id="KW-0326">Glycosidase</keyword>
<dbReference type="Gene3D" id="2.60.40.1180">
    <property type="entry name" value="Golgi alpha-mannosidase II"/>
    <property type="match status" value="1"/>
</dbReference>
<evidence type="ECO:0000259" key="6">
    <source>
        <dbReference type="SMART" id="SM00642"/>
    </source>
</evidence>
<proteinExistence type="inferred from homology"/>
<protein>
    <submittedName>
        <fullName evidence="7">Alpha-glucosidase</fullName>
    </submittedName>
</protein>
<comment type="subcellular location">
    <subcellularLocation>
        <location evidence="1">Cytoplasm</location>
    </subcellularLocation>
</comment>
<dbReference type="RefSeq" id="WP_121203240.1">
    <property type="nucleotide sequence ID" value="NZ_RBZP01000002.1"/>
</dbReference>
<dbReference type="SUPFAM" id="SSF51011">
    <property type="entry name" value="Glycosyl hydrolase domain"/>
    <property type="match status" value="1"/>
</dbReference>
<dbReference type="Proteomes" id="UP000269301">
    <property type="component" value="Unassembled WGS sequence"/>
</dbReference>
<evidence type="ECO:0000256" key="3">
    <source>
        <dbReference type="ARBA" id="ARBA00022490"/>
    </source>
</evidence>